<evidence type="ECO:0000313" key="2">
    <source>
        <dbReference type="Proteomes" id="UP000438429"/>
    </source>
</evidence>
<dbReference type="EMBL" id="VEVO01000019">
    <property type="protein sequence ID" value="KAF0026838.1"/>
    <property type="molecule type" value="Genomic_DNA"/>
</dbReference>
<sequence>MDIYFRKEENLGLAEDQLRQTLMQCKDGEDEVDGSESLKKFGQLKMCTQEEEEEEEEEELVDASLRKKENLCFAEDQLRQTLMMKMGTQEDELVDAFFRKSASHVQEKNLLI</sequence>
<reference evidence="1 2" key="1">
    <citation type="submission" date="2019-06" db="EMBL/GenBank/DDBJ databases">
        <title>Draft genomes of female and male turbot (Scophthalmus maximus).</title>
        <authorList>
            <person name="Xu H."/>
            <person name="Xu X.-W."/>
            <person name="Shao C."/>
            <person name="Chen S."/>
        </authorList>
    </citation>
    <scope>NUCLEOTIDE SEQUENCE [LARGE SCALE GENOMIC DNA]</scope>
    <source>
        <strain evidence="1">Ysfricsl-2016a</strain>
        <tissue evidence="1">Blood</tissue>
    </source>
</reference>
<gene>
    <name evidence="1" type="ORF">F2P81_021575</name>
</gene>
<dbReference type="Proteomes" id="UP000438429">
    <property type="component" value="Unassembled WGS sequence"/>
</dbReference>
<name>A0A6A4S3U7_SCOMX</name>
<organism evidence="1 2">
    <name type="scientific">Scophthalmus maximus</name>
    <name type="common">Turbot</name>
    <name type="synonym">Psetta maxima</name>
    <dbReference type="NCBI Taxonomy" id="52904"/>
    <lineage>
        <taxon>Eukaryota</taxon>
        <taxon>Metazoa</taxon>
        <taxon>Chordata</taxon>
        <taxon>Craniata</taxon>
        <taxon>Vertebrata</taxon>
        <taxon>Euteleostomi</taxon>
        <taxon>Actinopterygii</taxon>
        <taxon>Neopterygii</taxon>
        <taxon>Teleostei</taxon>
        <taxon>Neoteleostei</taxon>
        <taxon>Acanthomorphata</taxon>
        <taxon>Carangaria</taxon>
        <taxon>Pleuronectiformes</taxon>
        <taxon>Pleuronectoidei</taxon>
        <taxon>Scophthalmidae</taxon>
        <taxon>Scophthalmus</taxon>
    </lineage>
</organism>
<comment type="caution">
    <text evidence="1">The sequence shown here is derived from an EMBL/GenBank/DDBJ whole genome shotgun (WGS) entry which is preliminary data.</text>
</comment>
<accession>A0A6A4S3U7</accession>
<protein>
    <submittedName>
        <fullName evidence="1">Uncharacterized protein</fullName>
    </submittedName>
</protein>
<evidence type="ECO:0000313" key="1">
    <source>
        <dbReference type="EMBL" id="KAF0026838.1"/>
    </source>
</evidence>
<dbReference type="AlphaFoldDB" id="A0A6A4S3U7"/>
<proteinExistence type="predicted"/>